<dbReference type="Pfam" id="PF08843">
    <property type="entry name" value="AbiEii"/>
    <property type="match status" value="1"/>
</dbReference>
<evidence type="ECO:0000313" key="1">
    <source>
        <dbReference type="EMBL" id="HHS51286.1"/>
    </source>
</evidence>
<accession>A0A7C6A8E3</accession>
<organism evidence="1">
    <name type="scientific">candidate division WOR-3 bacterium</name>
    <dbReference type="NCBI Taxonomy" id="2052148"/>
    <lineage>
        <taxon>Bacteria</taxon>
        <taxon>Bacteria division WOR-3</taxon>
    </lineage>
</organism>
<comment type="caution">
    <text evidence="1">The sequence shown here is derived from an EMBL/GenBank/DDBJ whole genome shotgun (WGS) entry which is preliminary data.</text>
</comment>
<proteinExistence type="predicted"/>
<dbReference type="EMBL" id="DTLI01000011">
    <property type="protein sequence ID" value="HHS51286.1"/>
    <property type="molecule type" value="Genomic_DNA"/>
</dbReference>
<sequence>MQNLIKQEQFELEVLERLNSKRFLDNLVFGGGTMLRLCYGLDRFSVDLDFWLCRKIDTRQLFGRLKEYLSQFYFLTDSENKFYTLLLELKSKNYPRRLKIEIRKEIRQDGIEKAIAYSPYSNVQVLLNVVSLKAMMSAKIQSFLDRKEIRDAFDIEFLLKKGISLPSEIKSLERLLKGINNLTKKDYTVKLGSLLADQQRKYYIAENFKILKMAINEKLGFKSERLG</sequence>
<gene>
    <name evidence="1" type="ORF">ENW73_00260</name>
</gene>
<evidence type="ECO:0008006" key="2">
    <source>
        <dbReference type="Google" id="ProtNLM"/>
    </source>
</evidence>
<dbReference type="InterPro" id="IPR014942">
    <property type="entry name" value="AbiEii"/>
</dbReference>
<dbReference type="AlphaFoldDB" id="A0A7C6A8E3"/>
<name>A0A7C6A8E3_UNCW3</name>
<reference evidence="1" key="1">
    <citation type="journal article" date="2020" name="mSystems">
        <title>Genome- and Community-Level Interaction Insights into Carbon Utilization and Element Cycling Functions of Hydrothermarchaeota in Hydrothermal Sediment.</title>
        <authorList>
            <person name="Zhou Z."/>
            <person name="Liu Y."/>
            <person name="Xu W."/>
            <person name="Pan J."/>
            <person name="Luo Z.H."/>
            <person name="Li M."/>
        </authorList>
    </citation>
    <scope>NUCLEOTIDE SEQUENCE [LARGE SCALE GENOMIC DNA]</scope>
    <source>
        <strain evidence="1">SpSt-876</strain>
    </source>
</reference>
<dbReference type="Gene3D" id="3.10.450.620">
    <property type="entry name" value="JHP933, nucleotidyltransferase-like core domain"/>
    <property type="match status" value="1"/>
</dbReference>
<protein>
    <recommendedName>
        <fullName evidence="2">Nucleotidyl transferase AbiEii/AbiGii toxin family protein</fullName>
    </recommendedName>
</protein>